<keyword evidence="1" id="KW-0812">Transmembrane</keyword>
<comment type="caution">
    <text evidence="2">The sequence shown here is derived from an EMBL/GenBank/DDBJ whole genome shotgun (WGS) entry which is preliminary data.</text>
</comment>
<sequence>MVIWLGLVLVLLLLTLVGADLDGLLEALLAALALAVLTGFVPSTALVAQIVLFAVVGLLLFAALRIGRKPRPGGGDTDHDLGTAVVLSAEAQPERWRVRWRGQSWAALNSDPTIPLQVDEEVFVVERQGTCLQVISKRSLLASD</sequence>
<dbReference type="InterPro" id="IPR012340">
    <property type="entry name" value="NA-bd_OB-fold"/>
</dbReference>
<organism evidence="2 3">
    <name type="scientific">Candidatus Synechococcus spongiarum SP3</name>
    <dbReference type="NCBI Taxonomy" id="1604020"/>
    <lineage>
        <taxon>Bacteria</taxon>
        <taxon>Bacillati</taxon>
        <taxon>Cyanobacteriota</taxon>
        <taxon>Cyanophyceae</taxon>
        <taxon>Synechococcales</taxon>
        <taxon>Synechococcaceae</taxon>
        <taxon>Synechococcus</taxon>
    </lineage>
</organism>
<dbReference type="Gene3D" id="2.40.50.140">
    <property type="entry name" value="Nucleic acid-binding proteins"/>
    <property type="match status" value="1"/>
</dbReference>
<dbReference type="Proteomes" id="UP000035067">
    <property type="component" value="Unassembled WGS sequence"/>
</dbReference>
<evidence type="ECO:0000256" key="1">
    <source>
        <dbReference type="SAM" id="Phobius"/>
    </source>
</evidence>
<reference evidence="2 3" key="1">
    <citation type="submission" date="2015-01" db="EMBL/GenBank/DDBJ databases">
        <title>Lifestyle Evolution in Cyanobacterial Symbionts of Sponges.</title>
        <authorList>
            <person name="Burgsdorf I."/>
            <person name="Slaby B.M."/>
            <person name="Handley K.M."/>
            <person name="Haber M."/>
            <person name="Blom J."/>
            <person name="Marshall C.W."/>
            <person name="Gilbert J.A."/>
            <person name="Hentschel U."/>
            <person name="Steindler L."/>
        </authorList>
    </citation>
    <scope>NUCLEOTIDE SEQUENCE [LARGE SCALE GENOMIC DNA]</scope>
    <source>
        <strain evidence="2">SP3</strain>
    </source>
</reference>
<dbReference type="AlphaFoldDB" id="A0A0G2HLN9"/>
<accession>A0A0G2HLN9</accession>
<protein>
    <submittedName>
        <fullName evidence="2">Uncharacterized protein</fullName>
    </submittedName>
</protein>
<dbReference type="PATRIC" id="fig|1604020.3.peg.937"/>
<keyword evidence="1" id="KW-1133">Transmembrane helix</keyword>
<evidence type="ECO:0000313" key="2">
    <source>
        <dbReference type="EMBL" id="KKZ11996.1"/>
    </source>
</evidence>
<evidence type="ECO:0000313" key="3">
    <source>
        <dbReference type="Proteomes" id="UP000035067"/>
    </source>
</evidence>
<proteinExistence type="predicted"/>
<dbReference type="EMBL" id="JXQG01000033">
    <property type="protein sequence ID" value="KKZ11996.1"/>
    <property type="molecule type" value="Genomic_DNA"/>
</dbReference>
<name>A0A0G2HLN9_9SYNE</name>
<keyword evidence="1" id="KW-0472">Membrane</keyword>
<feature type="transmembrane region" description="Helical" evidence="1">
    <location>
        <begin position="29"/>
        <end position="62"/>
    </location>
</feature>
<gene>
    <name evidence="2" type="ORF">TE42_06300</name>
</gene>